<feature type="region of interest" description="Disordered" evidence="7">
    <location>
        <begin position="877"/>
        <end position="898"/>
    </location>
</feature>
<dbReference type="SUPFAM" id="SSF54897">
    <property type="entry name" value="Protease propeptides/inhibitors"/>
    <property type="match status" value="1"/>
</dbReference>
<dbReference type="PROSITE" id="PS51892">
    <property type="entry name" value="SUBTILASE"/>
    <property type="match status" value="1"/>
</dbReference>
<comment type="similarity">
    <text evidence="1 5 6">Belongs to the peptidase S8 family.</text>
</comment>
<name>A0ABV9VRE5_9ACTN</name>
<evidence type="ECO:0000256" key="7">
    <source>
        <dbReference type="SAM" id="MobiDB-lite"/>
    </source>
</evidence>
<dbReference type="InterPro" id="IPR023827">
    <property type="entry name" value="Peptidase_S8_Asp-AS"/>
</dbReference>
<evidence type="ECO:0000313" key="10">
    <source>
        <dbReference type="Proteomes" id="UP001595912"/>
    </source>
</evidence>
<dbReference type="InterPro" id="IPR022398">
    <property type="entry name" value="Peptidase_S8_His-AS"/>
</dbReference>
<dbReference type="PANTHER" id="PTHR43806">
    <property type="entry name" value="PEPTIDASE S8"/>
    <property type="match status" value="1"/>
</dbReference>
<sequence length="898" mass="90808">MAADVGVAAAAPPSGEILPAGTDAVVADSYVVVLKDGQQGVDTAVRTLAGRYGGKVGHVFRRAVHGFEVSMDEAAAKRLAADSAVQYVQRNGLYRISGIETSAPWGLDRIDQRNRPLDGSYTYPNTAGNVHAYILDTGIRFSHTDLGGRAATGFDAITAGGTAADCNGHGTHVAGTVGGSSYGVAKGSQLVAVRVLDCSGSGSTAQVVAGIDWVTANAVKPAVANMSLGGPGDTILDSAVANSINSGVTYAVSAGNGDARGNPLNACTASPARVPAAITVGATDVNDNRASFSNYGSCVDIFAPGVGITSSWFTGDTAKNTISGTSMAAPHVTGAAALVASANPSWTPQQISDYLVSNATDGVVVNPGTSSPNKLLHVVNSTPSNDFSMSASPASQTVEPGESTSATVSSTTTAGSAQVVSLSVSGLPSGATASFSPASITSGGSSTISITTSASTPSGNYGITVIGTGSTTTRTALFTLAVNSPEGSYFPLAPSRILDTREGNGAPTGPLGPNQTLHLQVTGRGGVPATGVSTVLLNVTVTGPTSAGYLTVFPAGVARPTASNLNFTAGWTGANSVTVQVGAGGKVDIFNPAGNVSVIADVVGYYATAAHPTTGGDYWSDVPIRYYDSREDGGPLDPFGGVLLPLDYGDELNPHIRAVAVNLTTVDGSAGGYLTAWNGTSPRPTASTVNFGPRAVVSNFAVVPTALCTYQPSCYGLPQIAVYNGSGGTTHVIVDIVGFYDDGFTGQGLRFHPITPTRITDTRIGLGANRLQPNSNTVIQAPNAVTNQRSPAIVANVTGVDPSNSTYLALYAYGDGKPDVSNLNLTPHEVRPNVAYIALGDNGKYVVYNAAWTVDVVIDVAGTFELQGGTALQASGSAGAPRFGGTGPRPVGSYRLPA</sequence>
<feature type="active site" description="Charge relay system" evidence="5">
    <location>
        <position position="326"/>
    </location>
</feature>
<evidence type="ECO:0000256" key="3">
    <source>
        <dbReference type="ARBA" id="ARBA00022801"/>
    </source>
</evidence>
<dbReference type="PROSITE" id="PS00136">
    <property type="entry name" value="SUBTILASE_ASP"/>
    <property type="match status" value="1"/>
</dbReference>
<dbReference type="InterPro" id="IPR023828">
    <property type="entry name" value="Peptidase_S8_Ser-AS"/>
</dbReference>
<protein>
    <submittedName>
        <fullName evidence="9">S8 family serine peptidase</fullName>
    </submittedName>
</protein>
<gene>
    <name evidence="9" type="ORF">ACFPIJ_13555</name>
</gene>
<dbReference type="InterPro" id="IPR034193">
    <property type="entry name" value="PCSK9_ProteinaseK-like"/>
</dbReference>
<keyword evidence="10" id="KW-1185">Reference proteome</keyword>
<dbReference type="InterPro" id="IPR036852">
    <property type="entry name" value="Peptidase_S8/S53_dom_sf"/>
</dbReference>
<evidence type="ECO:0000313" key="9">
    <source>
        <dbReference type="EMBL" id="MFC4998858.1"/>
    </source>
</evidence>
<feature type="region of interest" description="Disordered" evidence="7">
    <location>
        <begin position="386"/>
        <end position="410"/>
    </location>
</feature>
<dbReference type="Gene3D" id="3.30.70.80">
    <property type="entry name" value="Peptidase S8 propeptide/proteinase inhibitor I9"/>
    <property type="match status" value="1"/>
</dbReference>
<dbReference type="Gene3D" id="3.40.50.200">
    <property type="entry name" value="Peptidase S8/S53 domain"/>
    <property type="match status" value="1"/>
</dbReference>
<dbReference type="PROSITE" id="PS00137">
    <property type="entry name" value="SUBTILASE_HIS"/>
    <property type="match status" value="1"/>
</dbReference>
<evidence type="ECO:0000256" key="5">
    <source>
        <dbReference type="PROSITE-ProRule" id="PRU01240"/>
    </source>
</evidence>
<evidence type="ECO:0000259" key="8">
    <source>
        <dbReference type="Pfam" id="PF00082"/>
    </source>
</evidence>
<accession>A0ABV9VRE5</accession>
<organism evidence="9 10">
    <name type="scientific">Dactylosporangium cerinum</name>
    <dbReference type="NCBI Taxonomy" id="1434730"/>
    <lineage>
        <taxon>Bacteria</taxon>
        <taxon>Bacillati</taxon>
        <taxon>Actinomycetota</taxon>
        <taxon>Actinomycetes</taxon>
        <taxon>Micromonosporales</taxon>
        <taxon>Micromonosporaceae</taxon>
        <taxon>Dactylosporangium</taxon>
    </lineage>
</organism>
<dbReference type="EMBL" id="JBHSIU010000013">
    <property type="protein sequence ID" value="MFC4998858.1"/>
    <property type="molecule type" value="Genomic_DNA"/>
</dbReference>
<feature type="compositionally biased region" description="Polar residues" evidence="7">
    <location>
        <begin position="386"/>
        <end position="398"/>
    </location>
</feature>
<dbReference type="CDD" id="cd04077">
    <property type="entry name" value="Peptidases_S8_PCSK9_ProteinaseK_like"/>
    <property type="match status" value="1"/>
</dbReference>
<evidence type="ECO:0000256" key="6">
    <source>
        <dbReference type="RuleBase" id="RU003355"/>
    </source>
</evidence>
<dbReference type="PANTHER" id="PTHR43806:SF11">
    <property type="entry name" value="CEREVISIN-RELATED"/>
    <property type="match status" value="1"/>
</dbReference>
<feature type="domain" description="Peptidase S8/S53" evidence="8">
    <location>
        <begin position="134"/>
        <end position="362"/>
    </location>
</feature>
<keyword evidence="3 5" id="KW-0378">Hydrolase</keyword>
<feature type="active site" description="Charge relay system" evidence="5">
    <location>
        <position position="169"/>
    </location>
</feature>
<dbReference type="Proteomes" id="UP001595912">
    <property type="component" value="Unassembled WGS sequence"/>
</dbReference>
<reference evidence="10" key="1">
    <citation type="journal article" date="2019" name="Int. J. Syst. Evol. Microbiol.">
        <title>The Global Catalogue of Microorganisms (GCM) 10K type strain sequencing project: providing services to taxonomists for standard genome sequencing and annotation.</title>
        <authorList>
            <consortium name="The Broad Institute Genomics Platform"/>
            <consortium name="The Broad Institute Genome Sequencing Center for Infectious Disease"/>
            <person name="Wu L."/>
            <person name="Ma J."/>
        </authorList>
    </citation>
    <scope>NUCLEOTIDE SEQUENCE [LARGE SCALE GENOMIC DNA]</scope>
    <source>
        <strain evidence="10">CGMCC 4.7152</strain>
    </source>
</reference>
<dbReference type="SUPFAM" id="SSF52743">
    <property type="entry name" value="Subtilisin-like"/>
    <property type="match status" value="1"/>
</dbReference>
<dbReference type="InterPro" id="IPR000209">
    <property type="entry name" value="Peptidase_S8/S53_dom"/>
</dbReference>
<dbReference type="InterPro" id="IPR037045">
    <property type="entry name" value="S8pro/Inhibitor_I9_sf"/>
</dbReference>
<proteinExistence type="inferred from homology"/>
<dbReference type="InterPro" id="IPR015500">
    <property type="entry name" value="Peptidase_S8_subtilisin-rel"/>
</dbReference>
<dbReference type="RefSeq" id="WP_380115110.1">
    <property type="nucleotide sequence ID" value="NZ_JBHSIU010000013.1"/>
</dbReference>
<dbReference type="PROSITE" id="PS00138">
    <property type="entry name" value="SUBTILASE_SER"/>
    <property type="match status" value="1"/>
</dbReference>
<feature type="active site" description="Charge relay system" evidence="5">
    <location>
        <position position="136"/>
    </location>
</feature>
<evidence type="ECO:0000256" key="2">
    <source>
        <dbReference type="ARBA" id="ARBA00022670"/>
    </source>
</evidence>
<dbReference type="PRINTS" id="PR00723">
    <property type="entry name" value="SUBTILISIN"/>
</dbReference>
<keyword evidence="2 5" id="KW-0645">Protease</keyword>
<dbReference type="InterPro" id="IPR050131">
    <property type="entry name" value="Peptidase_S8_subtilisin-like"/>
</dbReference>
<keyword evidence="4 5" id="KW-0720">Serine protease</keyword>
<comment type="caution">
    <text evidence="9">The sequence shown here is derived from an EMBL/GenBank/DDBJ whole genome shotgun (WGS) entry which is preliminary data.</text>
</comment>
<evidence type="ECO:0000256" key="4">
    <source>
        <dbReference type="ARBA" id="ARBA00022825"/>
    </source>
</evidence>
<evidence type="ECO:0000256" key="1">
    <source>
        <dbReference type="ARBA" id="ARBA00011073"/>
    </source>
</evidence>
<dbReference type="Pfam" id="PF00082">
    <property type="entry name" value="Peptidase_S8"/>
    <property type="match status" value="1"/>
</dbReference>